<sequence length="966" mass="111643">MLENMTLKSVSDEIINSHYQQGLACENKEFIQYVIDLINKTSRSDRSMTMAELQSIKKTITTIPTGKQRHLLRAVDNVLFYLHQHCAWQLPEPELKRFHDTQLAWMQLISLQAHDASALYQAYQKYKPIFVQDRPELNIGFIALALSIEVAPLSLRYWAEVLNEPASIELFDNQLTLVVQHQTPAARHPQQPSYFTRYALTPFSCRLLIDYFNSEPDKITLKTLHHALDQWLSRAPFYLASRNVAQWQHCFQQIWLVQYQFPCALLLDISQPHRHVAFVPQRPHPQYKQHIKQIYDQDWIAPAYHTFAAKKVERWPHLALINAIKDQDSSQWQHILNTHFARPPPSSHDNIIANVMYYFTYDLIQFGGVRAKSLKLSSISKYTHIYRQLAQYPLSYIEASDHDALMDWATEVYDHFDKDSERWLVYNFLRFLPQVPVTEHFDISQFSSPLLSATVDPFCLSADQGLVTIEALVSQSTGSPLQRLFCATALILGFYGALRRGEVSRLRCQDIIGDVDNPHKFTLCICKTAEGNTKNKQKRFVYLSLPPAIAKLIRIVIHNKRGCLPTTPLLGFNNESMTSRQLHYLLPVTKALKTLWGTNVRFHHLRHSGAHWLMQQGLQLALALTQSPLPLGKATAAMLTEHRCRERFDFWLEGRPFSHVNGGLLFDVIGDQLGHSHYATTRWSYLHGIEWLTPLFSINDNGYKQSELRYLLGIGPLSNDVSRFLNAIAPDYRQATTHQKQHYTLMLTALELTPHLLKKKGFKQLKSVTPQQTSISEPKDENHLLSLWLAHCSDDIALTDSKQPTARRYNYQPKRLLGTLNKDQQAFSALSEFWALSGRHQPIIFTKQQRQALQQLGPMDFDFDTHTLSFTVRCNKDNGIYFQRVFRNPLFKCCQFDFALQHNRKTRINKNKVLIDKYFATNKDTVSIHKLNTGSTQLNITVRFIPQAPLLFQMLHDFLNASLRNT</sequence>
<name>A0A1Y6L0R0_9GAMM</name>
<dbReference type="EMBL" id="FYAH01000003">
    <property type="protein sequence ID" value="SMY16995.1"/>
    <property type="molecule type" value="Genomic_DNA"/>
</dbReference>
<keyword evidence="3" id="KW-1185">Reference proteome</keyword>
<gene>
    <name evidence="2" type="ORF">PAQU9191_02236</name>
</gene>
<protein>
    <submittedName>
        <fullName evidence="2">Phage integrase family protein</fullName>
    </submittedName>
</protein>
<dbReference type="CDD" id="cd00397">
    <property type="entry name" value="DNA_BRE_C"/>
    <property type="match status" value="1"/>
</dbReference>
<dbReference type="Proteomes" id="UP000196485">
    <property type="component" value="Unassembled WGS sequence"/>
</dbReference>
<dbReference type="AlphaFoldDB" id="A0A1Y6L0R0"/>
<reference evidence="3" key="1">
    <citation type="submission" date="2017-06" db="EMBL/GenBank/DDBJ databases">
        <authorList>
            <person name="Rodrigo-Torres L."/>
            <person name="Arahal R. D."/>
            <person name="Lucena T."/>
        </authorList>
    </citation>
    <scope>NUCLEOTIDE SEQUENCE [LARGE SCALE GENOMIC DNA]</scope>
    <source>
        <strain evidence="3">type strain: CECT 9192</strain>
    </source>
</reference>
<evidence type="ECO:0000313" key="3">
    <source>
        <dbReference type="Proteomes" id="UP000196485"/>
    </source>
</evidence>
<dbReference type="InterPro" id="IPR011010">
    <property type="entry name" value="DNA_brk_join_enz"/>
</dbReference>
<dbReference type="RefSeq" id="WP_087820961.1">
    <property type="nucleotide sequence ID" value="NZ_FYAH01000003.1"/>
</dbReference>
<dbReference type="Gene3D" id="1.10.443.10">
    <property type="entry name" value="Intergrase catalytic core"/>
    <property type="match status" value="1"/>
</dbReference>
<evidence type="ECO:0000313" key="2">
    <source>
        <dbReference type="EMBL" id="SMY16995.1"/>
    </source>
</evidence>
<keyword evidence="1" id="KW-0233">DNA recombination</keyword>
<organism evidence="2 3">
    <name type="scientific">Photobacterium aquimaris</name>
    <dbReference type="NCBI Taxonomy" id="512643"/>
    <lineage>
        <taxon>Bacteria</taxon>
        <taxon>Pseudomonadati</taxon>
        <taxon>Pseudomonadota</taxon>
        <taxon>Gammaproteobacteria</taxon>
        <taxon>Vibrionales</taxon>
        <taxon>Vibrionaceae</taxon>
        <taxon>Photobacterium</taxon>
    </lineage>
</organism>
<dbReference type="InterPro" id="IPR013762">
    <property type="entry name" value="Integrase-like_cat_sf"/>
</dbReference>
<dbReference type="GO" id="GO:0015074">
    <property type="term" value="P:DNA integration"/>
    <property type="evidence" value="ECO:0007669"/>
    <property type="project" value="InterPro"/>
</dbReference>
<evidence type="ECO:0000256" key="1">
    <source>
        <dbReference type="ARBA" id="ARBA00023172"/>
    </source>
</evidence>
<dbReference type="SUPFAM" id="SSF56349">
    <property type="entry name" value="DNA breaking-rejoining enzymes"/>
    <property type="match status" value="1"/>
</dbReference>
<dbReference type="GO" id="GO:0003677">
    <property type="term" value="F:DNA binding"/>
    <property type="evidence" value="ECO:0007669"/>
    <property type="project" value="InterPro"/>
</dbReference>
<accession>A0A1Y6L0R0</accession>
<proteinExistence type="predicted"/>
<dbReference type="GO" id="GO:0006310">
    <property type="term" value="P:DNA recombination"/>
    <property type="evidence" value="ECO:0007669"/>
    <property type="project" value="UniProtKB-KW"/>
</dbReference>